<organism evidence="1 2">
    <name type="scientific">Acidianus brierleyi</name>
    <dbReference type="NCBI Taxonomy" id="41673"/>
    <lineage>
        <taxon>Archaea</taxon>
        <taxon>Thermoproteota</taxon>
        <taxon>Thermoprotei</taxon>
        <taxon>Sulfolobales</taxon>
        <taxon>Sulfolobaceae</taxon>
        <taxon>Acidianus</taxon>
    </lineage>
</organism>
<proteinExistence type="predicted"/>
<keyword evidence="2" id="KW-1185">Reference proteome</keyword>
<dbReference type="EMBL" id="CP029289">
    <property type="protein sequence ID" value="AWR95109.1"/>
    <property type="molecule type" value="Genomic_DNA"/>
</dbReference>
<dbReference type="OrthoDB" id="42118at2157"/>
<reference evidence="1 2" key="1">
    <citation type="submission" date="2018-05" db="EMBL/GenBank/DDBJ databases">
        <title>Complete Genome Sequences of Extremely Thermoacidophilic, Metal-Mobilizing Type-Strain Members of the Archaeal Family Sulfolobaceae: Acidianus brierleyi DSM-1651T, Acidianus sulfidivorans DSM-18786T, Metallosphaera hakonensis DSM-7519T, and Metallosphaera prunae DSM-10039T.</title>
        <authorList>
            <person name="Counts J.A."/>
            <person name="Kelly R.M."/>
        </authorList>
    </citation>
    <scope>NUCLEOTIDE SEQUENCE [LARGE SCALE GENOMIC DNA]</scope>
    <source>
        <strain evidence="1 2">DSM 1651</strain>
    </source>
</reference>
<dbReference type="AlphaFoldDB" id="A0A2U9IGH2"/>
<dbReference type="Proteomes" id="UP000248044">
    <property type="component" value="Chromosome"/>
</dbReference>
<name>A0A2U9IGH2_9CREN</name>
<protein>
    <recommendedName>
        <fullName evidence="3">DUF1641 domain-containing protein</fullName>
    </recommendedName>
</protein>
<dbReference type="GeneID" id="36832767"/>
<evidence type="ECO:0000313" key="2">
    <source>
        <dbReference type="Proteomes" id="UP000248044"/>
    </source>
</evidence>
<gene>
    <name evidence="1" type="ORF">DFR85_11385</name>
</gene>
<dbReference type="PIRSF" id="PIRSF032762">
    <property type="entry name" value="UCP032762"/>
    <property type="match status" value="1"/>
</dbReference>
<dbReference type="RefSeq" id="WP_110270990.1">
    <property type="nucleotide sequence ID" value="NZ_CP029289.2"/>
</dbReference>
<dbReference type="InterPro" id="IPR017007">
    <property type="entry name" value="UCP032762"/>
</dbReference>
<dbReference type="InterPro" id="IPR012440">
    <property type="entry name" value="DUF1641"/>
</dbReference>
<evidence type="ECO:0000313" key="1">
    <source>
        <dbReference type="EMBL" id="AWR95109.1"/>
    </source>
</evidence>
<sequence>MAENEDPLETLLKPENLQKINKLVDALPTIEKLTDKLEDLDKKGELDFMLNLTDQAISIADAIQKADLMNTIISFGMDQLPKIQALWPLIEKLTSDRALNIIQQIDIDSTLSALEKLTPVMQRMTSEKALKILESIDYDALLDYTSKLTPLLSKLTSEKTLKIIQSLDIDTLLATAETMTPSLNRLASMLNEMQKKGQLDNLINLMEQGLSLIDTAQKADLVNALISFGMDQLPKIQALWPLIEKLTSDRALNIIQQIDIDSTLSALEAMTPIMKKLTSDRTVKLIQQVDVEGLLSATESAMPMIKKLTDEKTVKIISQLDFDSMITMMEKFAELQRNGTMDRMMKLIDVMSDPQLVDTMVTMMEKFSKALKIWTNDLPNVKPVGTMGLLRITSDKDSAYALGMMTSLLKATGKAFRE</sequence>
<dbReference type="KEGG" id="abri:DFR85_11385"/>
<evidence type="ECO:0008006" key="3">
    <source>
        <dbReference type="Google" id="ProtNLM"/>
    </source>
</evidence>
<dbReference type="Pfam" id="PF07849">
    <property type="entry name" value="DUF1641"/>
    <property type="match status" value="1"/>
</dbReference>
<accession>A0A2U9IGH2</accession>